<reference evidence="1" key="1">
    <citation type="submission" date="2016-04" db="EMBL/GenBank/DDBJ databases">
        <authorList>
            <person name="Evans L.H."/>
            <person name="Alamgir A."/>
            <person name="Owens N."/>
            <person name="Weber N.D."/>
            <person name="Virtaneva K."/>
            <person name="Barbian K."/>
            <person name="Babar A."/>
            <person name="Rosenke K."/>
        </authorList>
    </citation>
    <scope>NUCLEOTIDE SEQUENCE</scope>
    <source>
        <strain evidence="1">Nono1</strain>
    </source>
</reference>
<accession>A0A1M4E317</accession>
<name>A0A1M4E317_9ACTN</name>
<evidence type="ECO:0000313" key="1">
    <source>
        <dbReference type="EMBL" id="SBO93213.1"/>
    </source>
</evidence>
<dbReference type="AlphaFoldDB" id="A0A1M4E317"/>
<protein>
    <submittedName>
        <fullName evidence="1">Uncharacterized protein</fullName>
    </submittedName>
</protein>
<dbReference type="EMBL" id="LT559118">
    <property type="protein sequence ID" value="SBO93213.1"/>
    <property type="molecule type" value="Genomic_DNA"/>
</dbReference>
<gene>
    <name evidence="1" type="ORF">BN4615_P2727</name>
</gene>
<proteinExistence type="predicted"/>
<organism evidence="1">
    <name type="scientific">Nonomuraea gerenzanensis</name>
    <dbReference type="NCBI Taxonomy" id="93944"/>
    <lineage>
        <taxon>Bacteria</taxon>
        <taxon>Bacillati</taxon>
        <taxon>Actinomycetota</taxon>
        <taxon>Actinomycetes</taxon>
        <taxon>Streptosporangiales</taxon>
        <taxon>Streptosporangiaceae</taxon>
        <taxon>Nonomuraea</taxon>
    </lineage>
</organism>
<sequence length="124" mass="13378">MDPAAVREVSALGVVVARTTQELSYENTTMVIETMISDVGRSDFAEALDVVRDRLRERGWVVTDAGLNHLDMRSAESADVRLDAGFPSLLASFPAEQHAEIAKAMKATVTGAHAYVMVTLTRAG</sequence>